<accession>A0A9X0UET7</accession>
<keyword evidence="2" id="KW-1185">Reference proteome</keyword>
<organism evidence="1 2">
    <name type="scientific">Siccirubricoccus deserti</name>
    <dbReference type="NCBI Taxonomy" id="2013562"/>
    <lineage>
        <taxon>Bacteria</taxon>
        <taxon>Pseudomonadati</taxon>
        <taxon>Pseudomonadota</taxon>
        <taxon>Alphaproteobacteria</taxon>
        <taxon>Acetobacterales</taxon>
        <taxon>Roseomonadaceae</taxon>
        <taxon>Siccirubricoccus</taxon>
    </lineage>
</organism>
<comment type="caution">
    <text evidence="1">The sequence shown here is derived from an EMBL/GenBank/DDBJ whole genome shotgun (WGS) entry which is preliminary data.</text>
</comment>
<sequence>MVRHTQSTQPCTTTETTMTDLEARAARNQERSLAAFLAKKAEFDALLAELTQVSADHFGADPETVLWGEAAWLSDATAKLKDIADQHFRRGEYAA</sequence>
<gene>
    <name evidence="1" type="ORF">H7965_23510</name>
</gene>
<dbReference type="Proteomes" id="UP000600101">
    <property type="component" value="Unassembled WGS sequence"/>
</dbReference>
<evidence type="ECO:0000313" key="1">
    <source>
        <dbReference type="EMBL" id="MBC4018264.1"/>
    </source>
</evidence>
<dbReference type="AlphaFoldDB" id="A0A9X0UET7"/>
<reference evidence="1" key="1">
    <citation type="submission" date="2020-08" db="EMBL/GenBank/DDBJ databases">
        <authorList>
            <person name="Hu Y."/>
            <person name="Nguyen S.V."/>
            <person name="Li F."/>
            <person name="Fanning S."/>
        </authorList>
    </citation>
    <scope>NUCLEOTIDE SEQUENCE</scope>
    <source>
        <strain evidence="1">SYSU D8009</strain>
    </source>
</reference>
<protein>
    <submittedName>
        <fullName evidence="1">Uncharacterized protein</fullName>
    </submittedName>
</protein>
<name>A0A9X0UET7_9PROT</name>
<proteinExistence type="predicted"/>
<evidence type="ECO:0000313" key="2">
    <source>
        <dbReference type="Proteomes" id="UP000600101"/>
    </source>
</evidence>
<dbReference type="EMBL" id="JACOMF010000047">
    <property type="protein sequence ID" value="MBC4018264.1"/>
    <property type="molecule type" value="Genomic_DNA"/>
</dbReference>